<dbReference type="STRING" id="764298.STRMA_0225"/>
<organism evidence="2 3">
    <name type="scientific">Streptococcus macacae NCTC 11558</name>
    <dbReference type="NCBI Taxonomy" id="764298"/>
    <lineage>
        <taxon>Bacteria</taxon>
        <taxon>Bacillati</taxon>
        <taxon>Bacillota</taxon>
        <taxon>Bacilli</taxon>
        <taxon>Lactobacillales</taxon>
        <taxon>Streptococcaceae</taxon>
        <taxon>Streptococcus</taxon>
    </lineage>
</organism>
<accession>G5JYG4</accession>
<evidence type="ECO:0000313" key="3">
    <source>
        <dbReference type="Proteomes" id="UP000003573"/>
    </source>
</evidence>
<evidence type="ECO:0000313" key="2">
    <source>
        <dbReference type="EMBL" id="EHJ52315.1"/>
    </source>
</evidence>
<name>G5JYG4_9STRE</name>
<evidence type="ECO:0000256" key="1">
    <source>
        <dbReference type="SAM" id="Phobius"/>
    </source>
</evidence>
<dbReference type="Proteomes" id="UP000003573">
    <property type="component" value="Unassembled WGS sequence"/>
</dbReference>
<keyword evidence="1" id="KW-1133">Transmembrane helix</keyword>
<feature type="transmembrane region" description="Helical" evidence="1">
    <location>
        <begin position="95"/>
        <end position="113"/>
    </location>
</feature>
<dbReference type="InterPro" id="IPR024515">
    <property type="entry name" value="DUF3397"/>
</dbReference>
<comment type="caution">
    <text evidence="2">The sequence shown here is derived from an EMBL/GenBank/DDBJ whole genome shotgun (WGS) entry which is preliminary data.</text>
</comment>
<evidence type="ECO:0008006" key="4">
    <source>
        <dbReference type="Google" id="ProtNLM"/>
    </source>
</evidence>
<protein>
    <recommendedName>
        <fullName evidence="4">PF11877 family protein</fullName>
    </recommendedName>
</protein>
<keyword evidence="3" id="KW-1185">Reference proteome</keyword>
<sequence length="114" mass="13300">MYKLMALAFIFLTLVFSYIIVATFNLRRFRLNLADIALPLFAAEIVLVSAKFYTHSFLPHYLAAMSVLSLVLAIRQLQKRKAFSLKKFIKFFWRAGFILTFFFYLATVIAIFLI</sequence>
<gene>
    <name evidence="2" type="ORF">STRMA_0225</name>
</gene>
<dbReference type="AlphaFoldDB" id="G5JYG4"/>
<feature type="transmembrane region" description="Helical" evidence="1">
    <location>
        <begin position="6"/>
        <end position="26"/>
    </location>
</feature>
<feature type="transmembrane region" description="Helical" evidence="1">
    <location>
        <begin position="33"/>
        <end position="52"/>
    </location>
</feature>
<feature type="transmembrane region" description="Helical" evidence="1">
    <location>
        <begin position="58"/>
        <end position="74"/>
    </location>
</feature>
<dbReference type="Pfam" id="PF11877">
    <property type="entry name" value="DUF3397"/>
    <property type="match status" value="1"/>
</dbReference>
<keyword evidence="1" id="KW-0812">Transmembrane</keyword>
<dbReference type="EMBL" id="AEUW02000001">
    <property type="protein sequence ID" value="EHJ52315.1"/>
    <property type="molecule type" value="Genomic_DNA"/>
</dbReference>
<keyword evidence="1" id="KW-0472">Membrane</keyword>
<proteinExistence type="predicted"/>
<reference evidence="2 3" key="1">
    <citation type="journal article" date="2014" name="Int. J. Syst. Evol. Microbiol.">
        <title>Phylogenomics and the dynamic genome evolution of the genus Streptococcus.</title>
        <authorList>
            <consortium name="The Broad Institute Genome Sequencing Platform"/>
            <person name="Richards V.P."/>
            <person name="Palmer S.R."/>
            <person name="Pavinski Bitar P.D."/>
            <person name="Qin X."/>
            <person name="Weinstock G.M."/>
            <person name="Highlander S.K."/>
            <person name="Town C.D."/>
            <person name="Burne R.A."/>
            <person name="Stanhope M.J."/>
        </authorList>
    </citation>
    <scope>NUCLEOTIDE SEQUENCE [LARGE SCALE GENOMIC DNA]</scope>
    <source>
        <strain evidence="2 3">NCTC 11558</strain>
    </source>
</reference>
<dbReference type="eggNOG" id="ENOG5033HF9">
    <property type="taxonomic scope" value="Bacteria"/>
</dbReference>